<accession>A0ABT7AJS1</accession>
<dbReference type="InterPro" id="IPR010982">
    <property type="entry name" value="Lambda_DNA-bd_dom_sf"/>
</dbReference>
<comment type="caution">
    <text evidence="2">The sequence shown here is derived from an EMBL/GenBank/DDBJ whole genome shotgun (WGS) entry which is preliminary data.</text>
</comment>
<gene>
    <name evidence="2" type="ORF">QNA08_15435</name>
</gene>
<dbReference type="Pfam" id="PF02613">
    <property type="entry name" value="Nitrate_red_del"/>
    <property type="match status" value="1"/>
</dbReference>
<evidence type="ECO:0000313" key="3">
    <source>
        <dbReference type="Proteomes" id="UP001321492"/>
    </source>
</evidence>
<dbReference type="SUPFAM" id="SSF47413">
    <property type="entry name" value="lambda repressor-like DNA-binding domains"/>
    <property type="match status" value="1"/>
</dbReference>
<proteinExistence type="predicted"/>
<dbReference type="SUPFAM" id="SSF89155">
    <property type="entry name" value="TorD-like"/>
    <property type="match status" value="1"/>
</dbReference>
<protein>
    <submittedName>
        <fullName evidence="2">Cro/CI family transcriptional regulator</fullName>
    </submittedName>
</protein>
<organism evidence="2 3">
    <name type="scientific">Chelatococcus albus</name>
    <dbReference type="NCBI Taxonomy" id="3047466"/>
    <lineage>
        <taxon>Bacteria</taxon>
        <taxon>Pseudomonadati</taxon>
        <taxon>Pseudomonadota</taxon>
        <taxon>Alphaproteobacteria</taxon>
        <taxon>Hyphomicrobiales</taxon>
        <taxon>Chelatococcaceae</taxon>
        <taxon>Chelatococcus</taxon>
    </lineage>
</organism>
<dbReference type="PANTHER" id="PTHR34227:SF1">
    <property type="entry name" value="DIMETHYL SULFOXIDE REDUCTASE CHAPERONE-RELATED"/>
    <property type="match status" value="1"/>
</dbReference>
<dbReference type="EMBL" id="JASJEV010000011">
    <property type="protein sequence ID" value="MDJ1159617.1"/>
    <property type="molecule type" value="Genomic_DNA"/>
</dbReference>
<reference evidence="2 3" key="1">
    <citation type="submission" date="2023-05" db="EMBL/GenBank/DDBJ databases">
        <title>Chelatococcus sp. nov., a moderately thermophilic bacterium isolated from hot spring microbial mat.</title>
        <authorList>
            <person name="Hu C.-J."/>
            <person name="Li W.-J."/>
        </authorList>
    </citation>
    <scope>NUCLEOTIDE SEQUENCE [LARGE SCALE GENOMIC DNA]</scope>
    <source>
        <strain evidence="2 3">SYSU G07232</strain>
    </source>
</reference>
<dbReference type="PANTHER" id="PTHR34227">
    <property type="entry name" value="CHAPERONE PROTEIN YCDY"/>
    <property type="match status" value="1"/>
</dbReference>
<sequence length="258" mass="27869">MRDAGLERAISAAGGVRSLARQLGVSQPAVSTWKRVPADRVLAVEALTGVARTTLRPDLYPPADPAGGLDSTDAARAAEYELIGTLLWRAPDAAVLTRLAKLRGDASELGVAHLALAEAAARTDADVVGREFFDLFVGLGRGELLPYASYYLTGFLHERPLARLRGDLALIGVERAERVAEPEDHIAILCEVMAGLIRGDFAAEGIDEKTFFTRHVEPWAARFFADLETARFARFYRPVGTIGRLLTTIEAEAFALPA</sequence>
<dbReference type="InterPro" id="IPR020945">
    <property type="entry name" value="DMSO/NO3_reduct_chaperone"/>
</dbReference>
<dbReference type="RefSeq" id="WP_283741617.1">
    <property type="nucleotide sequence ID" value="NZ_JASJEV010000011.1"/>
</dbReference>
<dbReference type="Gene3D" id="1.10.3480.10">
    <property type="entry name" value="TorD-like"/>
    <property type="match status" value="1"/>
</dbReference>
<evidence type="ECO:0000256" key="1">
    <source>
        <dbReference type="ARBA" id="ARBA00023186"/>
    </source>
</evidence>
<dbReference type="Pfam" id="PF15943">
    <property type="entry name" value="YdaS_toxin"/>
    <property type="match status" value="1"/>
</dbReference>
<keyword evidence="3" id="KW-1185">Reference proteome</keyword>
<dbReference type="InterPro" id="IPR036411">
    <property type="entry name" value="TorD-like_sf"/>
</dbReference>
<name>A0ABT7AJS1_9HYPH</name>
<dbReference type="InterPro" id="IPR050289">
    <property type="entry name" value="TorD/DmsD_chaperones"/>
</dbReference>
<keyword evidence="1" id="KW-0143">Chaperone</keyword>
<dbReference type="InterPro" id="IPR031856">
    <property type="entry name" value="YdaS_toxin-like"/>
</dbReference>
<dbReference type="Proteomes" id="UP001321492">
    <property type="component" value="Unassembled WGS sequence"/>
</dbReference>
<evidence type="ECO:0000313" key="2">
    <source>
        <dbReference type="EMBL" id="MDJ1159617.1"/>
    </source>
</evidence>
<dbReference type="Gene3D" id="1.10.260.40">
    <property type="entry name" value="lambda repressor-like DNA-binding domains"/>
    <property type="match status" value="1"/>
</dbReference>